<dbReference type="PANTHER" id="PTHR13622:SF8">
    <property type="entry name" value="THIAMIN PYROPHOSPHOKINASE 1"/>
    <property type="match status" value="1"/>
</dbReference>
<dbReference type="InterPro" id="IPR031804">
    <property type="entry name" value="DUF4743"/>
</dbReference>
<name>A0ABD2RKT1_9SOLN</name>
<evidence type="ECO:0000256" key="1">
    <source>
        <dbReference type="ARBA" id="ARBA00003778"/>
    </source>
</evidence>
<dbReference type="InterPro" id="IPR015797">
    <property type="entry name" value="NUDIX_hydrolase-like_dom_sf"/>
</dbReference>
<gene>
    <name evidence="4" type="ORF">AABB24_032587</name>
</gene>
<dbReference type="SUPFAM" id="SSF55811">
    <property type="entry name" value="Nudix"/>
    <property type="match status" value="1"/>
</dbReference>
<evidence type="ECO:0000256" key="2">
    <source>
        <dbReference type="ARBA" id="ARBA00005582"/>
    </source>
</evidence>
<dbReference type="Pfam" id="PF00293">
    <property type="entry name" value="NUDIX"/>
    <property type="match status" value="1"/>
</dbReference>
<dbReference type="Gene3D" id="3.90.79.10">
    <property type="entry name" value="Nucleoside Triphosphate Pyrophosphohydrolase"/>
    <property type="match status" value="1"/>
</dbReference>
<proteinExistence type="inferred from homology"/>
<dbReference type="PANTHER" id="PTHR13622">
    <property type="entry name" value="THIAMIN PYROPHOSPHOKINASE"/>
    <property type="match status" value="1"/>
</dbReference>
<feature type="domain" description="Nudix hydrolase" evidence="3">
    <location>
        <begin position="226"/>
        <end position="364"/>
    </location>
</feature>
<comment type="function">
    <text evidence="1">Probably mediates the hydrolysis of some nucleoside diphosphate derivatives.</text>
</comment>
<protein>
    <recommendedName>
        <fullName evidence="3">Nudix hydrolase domain-containing protein</fullName>
    </recommendedName>
</protein>
<evidence type="ECO:0000259" key="3">
    <source>
        <dbReference type="PROSITE" id="PS51462"/>
    </source>
</evidence>
<dbReference type="Proteomes" id="UP001627284">
    <property type="component" value="Unassembled WGS sequence"/>
</dbReference>
<comment type="similarity">
    <text evidence="2">Belongs to the Nudix hydrolase family.</text>
</comment>
<evidence type="ECO:0000313" key="4">
    <source>
        <dbReference type="EMBL" id="KAL3332053.1"/>
    </source>
</evidence>
<dbReference type="CDD" id="cd03676">
    <property type="entry name" value="NUDIX_Tnr3_like"/>
    <property type="match status" value="1"/>
</dbReference>
<dbReference type="AlphaFoldDB" id="A0ABD2RKT1"/>
<accession>A0ABD2RKT1</accession>
<dbReference type="GO" id="GO:0044715">
    <property type="term" value="F:8-oxo-dGDP phosphatase activity"/>
    <property type="evidence" value="ECO:0007669"/>
    <property type="project" value="UniProtKB-ARBA"/>
</dbReference>
<dbReference type="PROSITE" id="PS51462">
    <property type="entry name" value="NUDIX"/>
    <property type="match status" value="1"/>
</dbReference>
<dbReference type="FunFam" id="3.90.79.10:FF:000019">
    <property type="entry name" value="Thiamin pyrophosphokinase, putative"/>
    <property type="match status" value="1"/>
</dbReference>
<organism evidence="4 5">
    <name type="scientific">Solanum stoloniferum</name>
    <dbReference type="NCBI Taxonomy" id="62892"/>
    <lineage>
        <taxon>Eukaryota</taxon>
        <taxon>Viridiplantae</taxon>
        <taxon>Streptophyta</taxon>
        <taxon>Embryophyta</taxon>
        <taxon>Tracheophyta</taxon>
        <taxon>Spermatophyta</taxon>
        <taxon>Magnoliopsida</taxon>
        <taxon>eudicotyledons</taxon>
        <taxon>Gunneridae</taxon>
        <taxon>Pentapetalae</taxon>
        <taxon>asterids</taxon>
        <taxon>lamiids</taxon>
        <taxon>Solanales</taxon>
        <taxon>Solanaceae</taxon>
        <taxon>Solanoideae</taxon>
        <taxon>Solaneae</taxon>
        <taxon>Solanum</taxon>
    </lineage>
</organism>
<sequence length="395" mass="45149">NILKLKLCLTYIILKRVAHFNSELLFQKMSCNYLYRSISHRLPNFICYTPIAPTILSRESPFCPSRRRRQSRSFSISAGNRFTWDDVFRVPESPQNDDAALSGFFDKIKLCNRDLEKQCEFMPFVIEDQIIGYVHHGFADFLKPFQNVFIFPQDNTYGSHFGCYCTLHPNLSTPNDRTKAVANVVKSLGELIPGIRYELFPVASAFGEHIFFSLERAAVPYFGIKAYGVHMNGYLEKDGQEFLWLGKRSEQKTTYPGMLDHLVAGGLPHDISCGENLIKECEEEAGIPRSISHTARPVGAVSYIDIEGYRMKRDVLFCYDLKLPDSFIPHNEDGEVESFRLVPVTKVANIIRNTSFFKANCNLVITDFLFRHGHIKPEAFGYLKLLQSLRSGYCS</sequence>
<dbReference type="Pfam" id="PF15916">
    <property type="entry name" value="DUF4743"/>
    <property type="match status" value="1"/>
</dbReference>
<comment type="caution">
    <text evidence="4">The sequence shown here is derived from an EMBL/GenBank/DDBJ whole genome shotgun (WGS) entry which is preliminary data.</text>
</comment>
<dbReference type="EMBL" id="JBJKTR010000019">
    <property type="protein sequence ID" value="KAL3332053.1"/>
    <property type="molecule type" value="Genomic_DNA"/>
</dbReference>
<evidence type="ECO:0000313" key="5">
    <source>
        <dbReference type="Proteomes" id="UP001627284"/>
    </source>
</evidence>
<keyword evidence="5" id="KW-1185">Reference proteome</keyword>
<reference evidence="4 5" key="1">
    <citation type="submission" date="2024-05" db="EMBL/GenBank/DDBJ databases">
        <title>De novo assembly of an allotetraploid wild potato.</title>
        <authorList>
            <person name="Hosaka A.J."/>
        </authorList>
    </citation>
    <scope>NUCLEOTIDE SEQUENCE [LARGE SCALE GENOMIC DNA]</scope>
    <source>
        <tissue evidence="4">Young leaves</tissue>
    </source>
</reference>
<feature type="non-terminal residue" evidence="4">
    <location>
        <position position="1"/>
    </location>
</feature>
<dbReference type="InterPro" id="IPR000086">
    <property type="entry name" value="NUDIX_hydrolase_dom"/>
</dbReference>